<comment type="caution">
    <text evidence="1">The sequence shown here is derived from an EMBL/GenBank/DDBJ whole genome shotgun (WGS) entry which is preliminary data.</text>
</comment>
<sequence>MDDRYRPRDTARRPSNPGSAPPTPYYRDRYPDHRRTFSPDRARRFDPRDRPREWERERDRDRERERERDRYPLENTGFYRSSSAGYTRDSDIGGPSSRRWPVDPPRRDVDRAGVLGERAGGLAERGRVKSWNSDYSRSDETSRPGHASSPPSIDRFGNRPPAIRKPSVEPQRYPRPSVPSPPHHAIRPDPRITSPRARRTSSPSRQSSPHIQRSASPVTSTVPPPSRRNASETLSPRHEIPSQQPQRRESDPSHRGTRAEGDYRSLLNRMEPRASSLSTPERDEPAPAQAQKEVQKVEPYEKELGEISPELGRAAVRVLQGGRELHKPPVSSAERGAASAEQTTGDKAPPAAEGGRVEMADGRLVAGDERHPEKEPIQGDGIVSYPEVVETSSREPMEGKEGLHPQTTQAGTSDMAEQRTEPPPPRPRVVSEDPLRDQTVAPTGEGTTPSDQSASLESAERPSNLDVETTADVGAETVDVKTDQQVPIRRESVRPVQAVAEELSPSVPARSEPGDTGPVPALTEAGVSPAPRHTAHVTESASIESVPRSPETETKAAVPVAVMDVPFMETPTVQPVEATSVDVAMKSPPAEAEPRLVEEEAEPAIPVAEMEQPPPSKTPPLGPPARNTPIDVSMQAVPVSAAAATEITSDASPKSTQAVADVSLDAFEETSTNPVPEIPPTVSETDSSRTAPPAALERLLLSESTSSDLTSLPSNYSMEQQQPLSDRTDLTGEAVLQEQDQSSKALGSVPPPADVSRAQALDSTTVDVEQDTEKVMESDSATAVTPAPADAMLGIREDVGDDIGVQQPTASPSGTVPTGTVATMFPSTQAAAGSSTPVILPPSGTTEQPDHAQGNEAQDPLPKATEGHTIETSPSALTTIQLPKVNLDNPVVTQRMLERQVVLGRRNVMTHSKSNRKDLMDKVHQLKRQYSKLDKEWEDHKTRIISENEELARQLEAVTNPATVQEPKTGGRKTRRGFVEQDHELMGFRDGDEEALAKALKAIEEMMESDPTQRALKTEATIPDMELDPDIWRLAYDDENALVRDPITYYAHGVGEQPGEWTDEEERKFRRLYAAYPKQFGEIAKGLPNKTTAQCVKHYYLTKKKRPFKEGANRNGQRQAAGGQAARMVAPVTREKVEPAGVLATGDRAQAKQVADNIRPQGDGKRSGKRKADDVEKPGDQGSKDGKAKRKSGKKRVADPATGGDHSATPDGGASKKRKTQVKKPMRLDLKEARAQSTSNRSSSSRGPSTGPPTADLPVAKGPQPGVFMPDAGALPHRLIGNPPERPHSTPVVTWQDQQSRRDGDSPGNVADRTVRETQTVPPEGVSERRSGGMAIMSLLNNDSTNDRPDGVKPASVASDATEDEGPPT</sequence>
<gene>
    <name evidence="1" type="ORF">QFC20_005058</name>
</gene>
<evidence type="ECO:0000313" key="1">
    <source>
        <dbReference type="EMBL" id="KAJ9102229.1"/>
    </source>
</evidence>
<organism evidence="1 2">
    <name type="scientific">Naganishia adeliensis</name>
    <dbReference type="NCBI Taxonomy" id="92952"/>
    <lineage>
        <taxon>Eukaryota</taxon>
        <taxon>Fungi</taxon>
        <taxon>Dikarya</taxon>
        <taxon>Basidiomycota</taxon>
        <taxon>Agaricomycotina</taxon>
        <taxon>Tremellomycetes</taxon>
        <taxon>Filobasidiales</taxon>
        <taxon>Filobasidiaceae</taxon>
        <taxon>Naganishia</taxon>
    </lineage>
</organism>
<protein>
    <submittedName>
        <fullName evidence="1">Uncharacterized protein</fullName>
    </submittedName>
</protein>
<name>A0ACC2VT16_9TREE</name>
<reference evidence="1" key="1">
    <citation type="submission" date="2023-04" db="EMBL/GenBank/DDBJ databases">
        <title>Draft Genome sequencing of Naganishia species isolated from polar environments using Oxford Nanopore Technology.</title>
        <authorList>
            <person name="Leo P."/>
            <person name="Venkateswaran K."/>
        </authorList>
    </citation>
    <scope>NUCLEOTIDE SEQUENCE</scope>
    <source>
        <strain evidence="1">MNA-CCFEE 5262</strain>
    </source>
</reference>
<proteinExistence type="predicted"/>
<dbReference type="EMBL" id="JASBWS010000065">
    <property type="protein sequence ID" value="KAJ9102229.1"/>
    <property type="molecule type" value="Genomic_DNA"/>
</dbReference>
<accession>A0ACC2VT16</accession>
<evidence type="ECO:0000313" key="2">
    <source>
        <dbReference type="Proteomes" id="UP001230649"/>
    </source>
</evidence>
<keyword evidence="2" id="KW-1185">Reference proteome</keyword>
<dbReference type="Proteomes" id="UP001230649">
    <property type="component" value="Unassembled WGS sequence"/>
</dbReference>